<dbReference type="EMBL" id="JACOQG010000060">
    <property type="protein sequence ID" value="MBC5781209.1"/>
    <property type="molecule type" value="Genomic_DNA"/>
</dbReference>
<dbReference type="Proteomes" id="UP000649826">
    <property type="component" value="Unassembled WGS sequence"/>
</dbReference>
<keyword evidence="2" id="KW-1185">Reference proteome</keyword>
<gene>
    <name evidence="1" type="ORF">H8Z82_16500</name>
</gene>
<proteinExistence type="predicted"/>
<sequence length="322" mass="36965">YLMKVKNSISTTMRTLKGKETKDKAAKNIFSYKPIMGNILKYTVAEYSDCSLEEIINCIEGDTIRTGTAFVEEDMAGSIRGEQTEFNTTDEAPAVFDILFRSLLPKKKENILVNLHVDFELQKNYRPGYPVVKRGIYYGCRKLSSQLDKVGKNGKGYKYLEKVYSIWICLDNIPKEQQNTVSYYKIHNYKNEGFRVPDIQIDAAEADLMEVVIVRLGGEAKNEKGLMDLLYGVFSGNQKKVLSYIPDSDSQIRQKEVSDMLSMISYAEERGEKKGEKKGIKKGENRLGMLMKILLDNKRYADAKRASEDETYREQLYKEFEI</sequence>
<protein>
    <recommendedName>
        <fullName evidence="3">Transposase</fullName>
    </recommendedName>
</protein>
<feature type="non-terminal residue" evidence="1">
    <location>
        <position position="1"/>
    </location>
</feature>
<reference evidence="1 2" key="1">
    <citation type="submission" date="2020-08" db="EMBL/GenBank/DDBJ databases">
        <title>Genome public.</title>
        <authorList>
            <person name="Liu C."/>
            <person name="Sun Q."/>
        </authorList>
    </citation>
    <scope>NUCLEOTIDE SEQUENCE [LARGE SCALE GENOMIC DNA]</scope>
    <source>
        <strain evidence="1 2">M29</strain>
    </source>
</reference>
<dbReference type="RefSeq" id="WP_186995726.1">
    <property type="nucleotide sequence ID" value="NZ_JACOQG010000060.1"/>
</dbReference>
<name>A0ABR7IMM2_9FIRM</name>
<evidence type="ECO:0000313" key="1">
    <source>
        <dbReference type="EMBL" id="MBC5781209.1"/>
    </source>
</evidence>
<accession>A0ABR7IMM2</accession>
<evidence type="ECO:0000313" key="2">
    <source>
        <dbReference type="Proteomes" id="UP000649826"/>
    </source>
</evidence>
<organism evidence="1 2">
    <name type="scientific">Blautia difficilis</name>
    <dbReference type="NCBI Taxonomy" id="2763027"/>
    <lineage>
        <taxon>Bacteria</taxon>
        <taxon>Bacillati</taxon>
        <taxon>Bacillota</taxon>
        <taxon>Clostridia</taxon>
        <taxon>Lachnospirales</taxon>
        <taxon>Lachnospiraceae</taxon>
        <taxon>Blautia</taxon>
    </lineage>
</organism>
<evidence type="ECO:0008006" key="3">
    <source>
        <dbReference type="Google" id="ProtNLM"/>
    </source>
</evidence>
<comment type="caution">
    <text evidence="1">The sequence shown here is derived from an EMBL/GenBank/DDBJ whole genome shotgun (WGS) entry which is preliminary data.</text>
</comment>